<gene>
    <name evidence="2" type="ORF">E2C01_101133</name>
</gene>
<sequence length="72" mass="8031">MPRTSQLDGRPGLHTLVKGGHRRTSLHDALSWLNGTQEPPRQCASRYRVPAGCRYLKCLPVTDRLMASSPMT</sequence>
<keyword evidence="3" id="KW-1185">Reference proteome</keyword>
<name>A0A5B7K9V4_PORTR</name>
<reference evidence="2 3" key="1">
    <citation type="submission" date="2019-05" db="EMBL/GenBank/DDBJ databases">
        <title>Another draft genome of Portunus trituberculatus and its Hox gene families provides insights of decapod evolution.</title>
        <authorList>
            <person name="Jeong J.-H."/>
            <person name="Song I."/>
            <person name="Kim S."/>
            <person name="Choi T."/>
            <person name="Kim D."/>
            <person name="Ryu S."/>
            <person name="Kim W."/>
        </authorList>
    </citation>
    <scope>NUCLEOTIDE SEQUENCE [LARGE SCALE GENOMIC DNA]</scope>
    <source>
        <tissue evidence="2">Muscle</tissue>
    </source>
</reference>
<feature type="region of interest" description="Disordered" evidence="1">
    <location>
        <begin position="1"/>
        <end position="22"/>
    </location>
</feature>
<evidence type="ECO:0000313" key="3">
    <source>
        <dbReference type="Proteomes" id="UP000324222"/>
    </source>
</evidence>
<proteinExistence type="predicted"/>
<accession>A0A5B7K9V4</accession>
<evidence type="ECO:0000256" key="1">
    <source>
        <dbReference type="SAM" id="MobiDB-lite"/>
    </source>
</evidence>
<protein>
    <submittedName>
        <fullName evidence="2">Uncharacterized protein</fullName>
    </submittedName>
</protein>
<dbReference type="EMBL" id="VSRR010145778">
    <property type="protein sequence ID" value="MPD05393.1"/>
    <property type="molecule type" value="Genomic_DNA"/>
</dbReference>
<comment type="caution">
    <text evidence="2">The sequence shown here is derived from an EMBL/GenBank/DDBJ whole genome shotgun (WGS) entry which is preliminary data.</text>
</comment>
<evidence type="ECO:0000313" key="2">
    <source>
        <dbReference type="EMBL" id="MPD05393.1"/>
    </source>
</evidence>
<organism evidence="2 3">
    <name type="scientific">Portunus trituberculatus</name>
    <name type="common">Swimming crab</name>
    <name type="synonym">Neptunus trituberculatus</name>
    <dbReference type="NCBI Taxonomy" id="210409"/>
    <lineage>
        <taxon>Eukaryota</taxon>
        <taxon>Metazoa</taxon>
        <taxon>Ecdysozoa</taxon>
        <taxon>Arthropoda</taxon>
        <taxon>Crustacea</taxon>
        <taxon>Multicrustacea</taxon>
        <taxon>Malacostraca</taxon>
        <taxon>Eumalacostraca</taxon>
        <taxon>Eucarida</taxon>
        <taxon>Decapoda</taxon>
        <taxon>Pleocyemata</taxon>
        <taxon>Brachyura</taxon>
        <taxon>Eubrachyura</taxon>
        <taxon>Portunoidea</taxon>
        <taxon>Portunidae</taxon>
        <taxon>Portuninae</taxon>
        <taxon>Portunus</taxon>
    </lineage>
</organism>
<dbReference type="Proteomes" id="UP000324222">
    <property type="component" value="Unassembled WGS sequence"/>
</dbReference>
<dbReference type="AlphaFoldDB" id="A0A5B7K9V4"/>